<keyword evidence="3 5" id="KW-1133">Transmembrane helix</keyword>
<evidence type="ECO:0000313" key="7">
    <source>
        <dbReference type="RefSeq" id="XP_035827394.1"/>
    </source>
</evidence>
<keyword evidence="2 5" id="KW-0812">Transmembrane</keyword>
<name>A0ABM1VYA1_APLCA</name>
<sequence length="138" mass="14832">MGLLKQLRESWRALVVILTPVVLSPLVIPGDQASSESKCAYMLIIVSIYWITESLPLPVTALLPVALCPLLGIMSSKTACKFIFAVSGLSRVISNNLSFLQSIPTWGAAILVSAMTSLATEVTSNSVICILNAQIIKW</sequence>
<evidence type="ECO:0000256" key="4">
    <source>
        <dbReference type="ARBA" id="ARBA00023136"/>
    </source>
</evidence>
<keyword evidence="6" id="KW-1185">Reference proteome</keyword>
<dbReference type="GeneID" id="118478260"/>
<dbReference type="Proteomes" id="UP000694888">
    <property type="component" value="Unplaced"/>
</dbReference>
<feature type="transmembrane region" description="Helical" evidence="5">
    <location>
        <begin position="12"/>
        <end position="28"/>
    </location>
</feature>
<gene>
    <name evidence="7" type="primary">LOC118478260</name>
</gene>
<dbReference type="PANTHER" id="PTHR10283:SF82">
    <property type="entry name" value="SOLUTE CARRIER FAMILY 13 MEMBER 2"/>
    <property type="match status" value="1"/>
</dbReference>
<evidence type="ECO:0000256" key="5">
    <source>
        <dbReference type="SAM" id="Phobius"/>
    </source>
</evidence>
<evidence type="ECO:0000256" key="1">
    <source>
        <dbReference type="ARBA" id="ARBA00004141"/>
    </source>
</evidence>
<comment type="subcellular location">
    <subcellularLocation>
        <location evidence="1">Membrane</location>
        <topology evidence="1">Multi-pass membrane protein</topology>
    </subcellularLocation>
</comment>
<organism evidence="6 7">
    <name type="scientific">Aplysia californica</name>
    <name type="common">California sea hare</name>
    <dbReference type="NCBI Taxonomy" id="6500"/>
    <lineage>
        <taxon>Eukaryota</taxon>
        <taxon>Metazoa</taxon>
        <taxon>Spiralia</taxon>
        <taxon>Lophotrochozoa</taxon>
        <taxon>Mollusca</taxon>
        <taxon>Gastropoda</taxon>
        <taxon>Heterobranchia</taxon>
        <taxon>Euthyneura</taxon>
        <taxon>Tectipleura</taxon>
        <taxon>Aplysiida</taxon>
        <taxon>Aplysioidea</taxon>
        <taxon>Aplysiidae</taxon>
        <taxon>Aplysia</taxon>
    </lineage>
</organism>
<accession>A0ABM1VYA1</accession>
<feature type="transmembrane region" description="Helical" evidence="5">
    <location>
        <begin position="40"/>
        <end position="67"/>
    </location>
</feature>
<evidence type="ECO:0000256" key="2">
    <source>
        <dbReference type="ARBA" id="ARBA00022692"/>
    </source>
</evidence>
<evidence type="ECO:0000256" key="3">
    <source>
        <dbReference type="ARBA" id="ARBA00022989"/>
    </source>
</evidence>
<dbReference type="RefSeq" id="XP_035827394.1">
    <property type="nucleotide sequence ID" value="XM_035971501.1"/>
</dbReference>
<reference evidence="7" key="1">
    <citation type="submission" date="2025-08" db="UniProtKB">
        <authorList>
            <consortium name="RefSeq"/>
        </authorList>
    </citation>
    <scope>IDENTIFICATION</scope>
</reference>
<keyword evidence="4 5" id="KW-0472">Membrane</keyword>
<protein>
    <submittedName>
        <fullName evidence="7">Protein I'm not dead yet-like</fullName>
    </submittedName>
</protein>
<evidence type="ECO:0000313" key="6">
    <source>
        <dbReference type="Proteomes" id="UP000694888"/>
    </source>
</evidence>
<proteinExistence type="predicted"/>
<dbReference type="PANTHER" id="PTHR10283">
    <property type="entry name" value="SOLUTE CARRIER FAMILY 13 MEMBER"/>
    <property type="match status" value="1"/>
</dbReference>